<name>A0ABQ8I683_9ROSI</name>
<protein>
    <submittedName>
        <fullName evidence="2">Uncharacterized protein</fullName>
    </submittedName>
</protein>
<accession>A0ABQ8I683</accession>
<evidence type="ECO:0000256" key="1">
    <source>
        <dbReference type="SAM" id="MobiDB-lite"/>
    </source>
</evidence>
<sequence length="96" mass="10643">MGMCWSGDVRGGKQAVGGRATEAHNNSGGHNDAVDFFFRSRGLHALFTQIEMLQCRFLFACGSRLFTLLLNLDNPISKIALENMLPQLEHGFMDPD</sequence>
<keyword evidence="3" id="KW-1185">Reference proteome</keyword>
<evidence type="ECO:0000313" key="2">
    <source>
        <dbReference type="EMBL" id="KAH7571989.1"/>
    </source>
</evidence>
<reference evidence="2 3" key="1">
    <citation type="submission" date="2021-02" db="EMBL/GenBank/DDBJ databases">
        <title>Plant Genome Project.</title>
        <authorList>
            <person name="Zhang R.-G."/>
        </authorList>
    </citation>
    <scope>NUCLEOTIDE SEQUENCE [LARGE SCALE GENOMIC DNA]</scope>
    <source>
        <tissue evidence="2">Leaves</tissue>
    </source>
</reference>
<feature type="region of interest" description="Disordered" evidence="1">
    <location>
        <begin position="1"/>
        <end position="26"/>
    </location>
</feature>
<gene>
    <name evidence="2" type="ORF">JRO89_XS04G0180700</name>
</gene>
<dbReference type="Proteomes" id="UP000827721">
    <property type="component" value="Unassembled WGS sequence"/>
</dbReference>
<comment type="caution">
    <text evidence="2">The sequence shown here is derived from an EMBL/GenBank/DDBJ whole genome shotgun (WGS) entry which is preliminary data.</text>
</comment>
<evidence type="ECO:0000313" key="3">
    <source>
        <dbReference type="Proteomes" id="UP000827721"/>
    </source>
</evidence>
<dbReference type="EMBL" id="JAFEMO010000004">
    <property type="protein sequence ID" value="KAH7571989.1"/>
    <property type="molecule type" value="Genomic_DNA"/>
</dbReference>
<organism evidence="2 3">
    <name type="scientific">Xanthoceras sorbifolium</name>
    <dbReference type="NCBI Taxonomy" id="99658"/>
    <lineage>
        <taxon>Eukaryota</taxon>
        <taxon>Viridiplantae</taxon>
        <taxon>Streptophyta</taxon>
        <taxon>Embryophyta</taxon>
        <taxon>Tracheophyta</taxon>
        <taxon>Spermatophyta</taxon>
        <taxon>Magnoliopsida</taxon>
        <taxon>eudicotyledons</taxon>
        <taxon>Gunneridae</taxon>
        <taxon>Pentapetalae</taxon>
        <taxon>rosids</taxon>
        <taxon>malvids</taxon>
        <taxon>Sapindales</taxon>
        <taxon>Sapindaceae</taxon>
        <taxon>Xanthoceroideae</taxon>
        <taxon>Xanthoceras</taxon>
    </lineage>
</organism>
<proteinExistence type="predicted"/>